<feature type="domain" description="DUF6603" evidence="2">
    <location>
        <begin position="625"/>
        <end position="1112"/>
    </location>
</feature>
<comment type="caution">
    <text evidence="3">The sequence shown here is derived from an EMBL/GenBank/DDBJ whole genome shotgun (WGS) entry which is preliminary data.</text>
</comment>
<evidence type="ECO:0000259" key="2">
    <source>
        <dbReference type="Pfam" id="PF20248"/>
    </source>
</evidence>
<sequence length="1343" mass="139212">MDERESSGDGVDLDALRAHILGLGDLPVLSAADAALPERLRDLLGTFPDGTCTGAAGSGRPQVDAGRTTLTLSLTCASFAWPTGATATVAATGVTLAVTDKGAATLVLSGTFDRVQVTSTVTGAGPTRLTAAVRPARPGAFAAALEDLGRRFGGDAVWRSAQEGLRDFGFDLGDVAGFDYRLTRGREAAYTVTSVAVVADLDIKKLPLEVAVWLPDLRVTGRMRGDKPIGAGSLLESFGIPAGELPAELSIGDLSFAATLGDAYIVRMRVTGLWSIGPVAITSLSLDLSYNSVEKFVAHISGTVAIGSSLGLEVSAAKGFGAEGGWIFQGGLAAGAELGVAEVAGALGLTNVPGPVKSLELTTVWFSHTTGAGAGVYDVTCRGDMMIAEGVRASLDVTINRDASGTRYAGTLDVDGFAFDVVFDEDGSGIDVVAATFRGSDAGTEIVLRDWVAHLSPDLAAEVPDSLRIGLKDAKFVRVKPVDGPARFLIGIDLSADIDLSRLPLVGGFLSVVGTLSVQNLQVLYSSGDIAPQAVSVVNGLLSGLVPLPTAGLKAGVAALAELRIGSETTSVALGVPSANAPASRGGGQTGTPAVPDTGTPGPQNAPDPSGVPSAPASNVHWISVQKKLGIVQINRVGVMYQHNVLLFALDAAVAVGPLSLSFDGLAVGSPLNRFEPTFNLSGLGIGYSAAPVVIAGALLHLPEDQLAPDVAFQYDGAATIALPNFSLGAVGSYAQLTDGEPSLFVFAQLEGPLLELPPILVTGLMAGFGFNRELALPSAEEVSGFPLLVLNKQGPGSDQGRPSQVLEVLEGREPAVAGGRPRQWIAPRQGSYWLALGVEFSAAEVVNAKVLLAVEFGQELTLAVLGLATLQLPLPAESARTYVYAELGVEAVIRPAHGSVEVARQLSPASYVLTPDCHLTGGFAAVVWFGSNPNAGQFVVSLGGYHPAFQPPASYPRVPRLGIDWAVSSSVSIKAQTYLAVTPSCAMAGGRLDVVFHAGPLRAWFTAQADLLLSWRPFHFAASVSVSIGVSLQVDVWFVHKTLTASVGAILELWGPPTGGHVSAHILGFTVTVDFGPGPAESGSKTLQWPEFAGMLPGPADMVTIAPVSGLDKTMDGTDGKVWLVRARDLRFFTQAAIPASHLRTGADPLASPGSADGPLVDVRPMKRGGLVGEHRLKLYFQNQLAPTDGWMLTPRTRNLPASLWGTPLTLIEEASARPSADMVPDRPVGFDVQAPRPSLAPSRGVFPLSEYTEDELPPGLSPLPLHPAANHDFVSAEDPSCADLIGRTDRGEAKDGRDQVYAALADAELYTGPNDTLTGLAQGAGHLFSQAPMTQNAGSRT</sequence>
<dbReference type="Pfam" id="PF20248">
    <property type="entry name" value="DUF6603"/>
    <property type="match status" value="1"/>
</dbReference>
<proteinExistence type="predicted"/>
<keyword evidence="4" id="KW-1185">Reference proteome</keyword>
<name>A0A917RM61_9ACTN</name>
<dbReference type="Proteomes" id="UP000645217">
    <property type="component" value="Unassembled WGS sequence"/>
</dbReference>
<reference evidence="3" key="1">
    <citation type="journal article" date="2014" name="Int. J. Syst. Evol. Microbiol.">
        <title>Complete genome sequence of Corynebacterium casei LMG S-19264T (=DSM 44701T), isolated from a smear-ripened cheese.</title>
        <authorList>
            <consortium name="US DOE Joint Genome Institute (JGI-PGF)"/>
            <person name="Walter F."/>
            <person name="Albersmeier A."/>
            <person name="Kalinowski J."/>
            <person name="Ruckert C."/>
        </authorList>
    </citation>
    <scope>NUCLEOTIDE SEQUENCE</scope>
    <source>
        <strain evidence="3">JCM 13064</strain>
    </source>
</reference>
<reference evidence="3" key="2">
    <citation type="submission" date="2020-09" db="EMBL/GenBank/DDBJ databases">
        <authorList>
            <person name="Sun Q."/>
            <person name="Ohkuma M."/>
        </authorList>
    </citation>
    <scope>NUCLEOTIDE SEQUENCE</scope>
    <source>
        <strain evidence="3">JCM 13064</strain>
    </source>
</reference>
<evidence type="ECO:0000313" key="4">
    <source>
        <dbReference type="Proteomes" id="UP000645217"/>
    </source>
</evidence>
<feature type="region of interest" description="Disordered" evidence="1">
    <location>
        <begin position="576"/>
        <end position="617"/>
    </location>
</feature>
<dbReference type="InterPro" id="IPR046538">
    <property type="entry name" value="DUF6603"/>
</dbReference>
<gene>
    <name evidence="3" type="ORF">GCM10007964_65170</name>
</gene>
<evidence type="ECO:0000313" key="3">
    <source>
        <dbReference type="EMBL" id="GGL14159.1"/>
    </source>
</evidence>
<organism evidence="3 4">
    <name type="scientific">Sphaerisporangium melleum</name>
    <dbReference type="NCBI Taxonomy" id="321316"/>
    <lineage>
        <taxon>Bacteria</taxon>
        <taxon>Bacillati</taxon>
        <taxon>Actinomycetota</taxon>
        <taxon>Actinomycetes</taxon>
        <taxon>Streptosporangiales</taxon>
        <taxon>Streptosporangiaceae</taxon>
        <taxon>Sphaerisporangium</taxon>
    </lineage>
</organism>
<dbReference type="EMBL" id="BMNT01000048">
    <property type="protein sequence ID" value="GGL14159.1"/>
    <property type="molecule type" value="Genomic_DNA"/>
</dbReference>
<accession>A0A917RM61</accession>
<protein>
    <recommendedName>
        <fullName evidence="2">DUF6603 domain-containing protein</fullName>
    </recommendedName>
</protein>
<evidence type="ECO:0000256" key="1">
    <source>
        <dbReference type="SAM" id="MobiDB-lite"/>
    </source>
</evidence>